<organism evidence="11 12">
    <name type="scientific">Dryobates pubescens</name>
    <name type="common">Downy woodpecker</name>
    <name type="synonym">Picoides pubescens</name>
    <dbReference type="NCBI Taxonomy" id="118200"/>
    <lineage>
        <taxon>Eukaryota</taxon>
        <taxon>Metazoa</taxon>
        <taxon>Chordata</taxon>
        <taxon>Craniata</taxon>
        <taxon>Vertebrata</taxon>
        <taxon>Euteleostomi</taxon>
        <taxon>Archelosauria</taxon>
        <taxon>Archosauria</taxon>
        <taxon>Dinosauria</taxon>
        <taxon>Saurischia</taxon>
        <taxon>Theropoda</taxon>
        <taxon>Coelurosauria</taxon>
        <taxon>Aves</taxon>
        <taxon>Neognathae</taxon>
        <taxon>Neoaves</taxon>
        <taxon>Telluraves</taxon>
        <taxon>Coraciimorphae</taxon>
        <taxon>Piciformes</taxon>
        <taxon>Picidae</taxon>
        <taxon>Dryobates</taxon>
    </lineage>
</organism>
<keyword evidence="8" id="KW-1015">Disulfide bond</keyword>
<dbReference type="AlphaFoldDB" id="A0A093H4V5"/>
<accession>A0A093H4V5</accession>
<evidence type="ECO:0000256" key="4">
    <source>
        <dbReference type="ARBA" id="ARBA00022514"/>
    </source>
</evidence>
<dbReference type="GO" id="GO:0051607">
    <property type="term" value="P:defense response to virus"/>
    <property type="evidence" value="ECO:0007669"/>
    <property type="project" value="UniProtKB-KW"/>
</dbReference>
<dbReference type="Proteomes" id="UP000053875">
    <property type="component" value="Unassembled WGS sequence"/>
</dbReference>
<evidence type="ECO:0000256" key="2">
    <source>
        <dbReference type="ARBA" id="ARBA00004613"/>
    </source>
</evidence>
<proteinExistence type="inferred from homology"/>
<evidence type="ECO:0000313" key="11">
    <source>
        <dbReference type="EMBL" id="KFV74082.1"/>
    </source>
</evidence>
<evidence type="ECO:0000256" key="1">
    <source>
        <dbReference type="ARBA" id="ARBA00002718"/>
    </source>
</evidence>
<gene>
    <name evidence="11" type="ORF">N307_04312</name>
</gene>
<dbReference type="PANTHER" id="PTHR11691:SF73">
    <property type="entry name" value="INTERFERON BETA"/>
    <property type="match status" value="1"/>
</dbReference>
<dbReference type="PANTHER" id="PTHR11691">
    <property type="entry name" value="TYPE I INTERFERON"/>
    <property type="match status" value="1"/>
</dbReference>
<dbReference type="STRING" id="118200.A0A093H4V5"/>
<feature type="signal peptide" evidence="10">
    <location>
        <begin position="1"/>
        <end position="30"/>
    </location>
</feature>
<dbReference type="PROSITE" id="PS00252">
    <property type="entry name" value="INTERFERON_A_B_D"/>
    <property type="match status" value="1"/>
</dbReference>
<evidence type="ECO:0000256" key="5">
    <source>
        <dbReference type="ARBA" id="ARBA00022525"/>
    </source>
</evidence>
<name>A0A093H4V5_DRYPU</name>
<keyword evidence="4 9" id="KW-0202">Cytokine</keyword>
<evidence type="ECO:0000256" key="8">
    <source>
        <dbReference type="ARBA" id="ARBA00023157"/>
    </source>
</evidence>
<reference evidence="11 12" key="1">
    <citation type="submission" date="2014-04" db="EMBL/GenBank/DDBJ databases">
        <title>Genome evolution of avian class.</title>
        <authorList>
            <person name="Zhang G."/>
            <person name="Li C."/>
        </authorList>
    </citation>
    <scope>NUCLEOTIDE SEQUENCE [LARGE SCALE GENOMIC DNA]</scope>
    <source>
        <strain evidence="11">BGI_N307</strain>
    </source>
</reference>
<comment type="function">
    <text evidence="1">Has antiviral activities.</text>
</comment>
<keyword evidence="5" id="KW-0964">Secreted</keyword>
<feature type="chain" id="PRO_5001886846" evidence="10">
    <location>
        <begin position="31"/>
        <end position="190"/>
    </location>
</feature>
<evidence type="ECO:0000256" key="6">
    <source>
        <dbReference type="ARBA" id="ARBA00022729"/>
    </source>
</evidence>
<dbReference type="InterPro" id="IPR000471">
    <property type="entry name" value="Interferon_alpha/beta/delta"/>
</dbReference>
<dbReference type="EMBL" id="KL217143">
    <property type="protein sequence ID" value="KFV74082.1"/>
    <property type="molecule type" value="Genomic_DNA"/>
</dbReference>
<dbReference type="Pfam" id="PF00143">
    <property type="entry name" value="Interferon"/>
    <property type="match status" value="1"/>
</dbReference>
<dbReference type="GO" id="GO:0005615">
    <property type="term" value="C:extracellular space"/>
    <property type="evidence" value="ECO:0007669"/>
    <property type="project" value="UniProtKB-KW"/>
</dbReference>
<sequence length="190" mass="21259">MAAPATLQPRLQHGTPVLLLLLTALATARACYHPHAHDATFPWDSLQLLQTMAPSPTQPCQHQQAPALPTALLHNSHPQQAATIALRILQHLFAIFSSPGTPQHWDARAQQELLNNLQHHIQRLQQCLTDNGTLCQGQGPRNLLLSINKYFTSIQGFLHTHNHSACAWDQVRLQARACFQHLQNLTRTTR</sequence>
<comment type="subcellular location">
    <subcellularLocation>
        <location evidence="2">Secreted</location>
    </subcellularLocation>
</comment>
<keyword evidence="7 9" id="KW-0051">Antiviral defense</keyword>
<evidence type="ECO:0000256" key="3">
    <source>
        <dbReference type="ARBA" id="ARBA00011033"/>
    </source>
</evidence>
<feature type="non-terminal residue" evidence="11">
    <location>
        <position position="190"/>
    </location>
</feature>
<dbReference type="GO" id="GO:0005126">
    <property type="term" value="F:cytokine receptor binding"/>
    <property type="evidence" value="ECO:0007669"/>
    <property type="project" value="InterPro"/>
</dbReference>
<comment type="similarity">
    <text evidence="3 9">Belongs to the alpha/beta interferon family.</text>
</comment>
<keyword evidence="12" id="KW-1185">Reference proteome</keyword>
<dbReference type="SMART" id="SM00076">
    <property type="entry name" value="IFabd"/>
    <property type="match status" value="1"/>
</dbReference>
<keyword evidence="6 10" id="KW-0732">Signal</keyword>
<dbReference type="GO" id="GO:0006955">
    <property type="term" value="P:immune response"/>
    <property type="evidence" value="ECO:0007669"/>
    <property type="project" value="UniProtKB-ARBA"/>
</dbReference>
<protein>
    <submittedName>
        <fullName evidence="11">Interferon</fullName>
    </submittedName>
</protein>
<dbReference type="Gene3D" id="1.20.1250.10">
    <property type="match status" value="1"/>
</dbReference>
<dbReference type="SUPFAM" id="SSF47266">
    <property type="entry name" value="4-helical cytokines"/>
    <property type="match status" value="1"/>
</dbReference>
<evidence type="ECO:0000256" key="9">
    <source>
        <dbReference type="RuleBase" id="RU000436"/>
    </source>
</evidence>
<evidence type="ECO:0000256" key="7">
    <source>
        <dbReference type="ARBA" id="ARBA00023118"/>
    </source>
</evidence>
<evidence type="ECO:0000256" key="10">
    <source>
        <dbReference type="SAM" id="SignalP"/>
    </source>
</evidence>
<dbReference type="InterPro" id="IPR009079">
    <property type="entry name" value="4_helix_cytokine-like_core"/>
</dbReference>
<dbReference type="GO" id="GO:0005125">
    <property type="term" value="F:cytokine activity"/>
    <property type="evidence" value="ECO:0007669"/>
    <property type="project" value="UniProtKB-KW"/>
</dbReference>
<evidence type="ECO:0000313" key="12">
    <source>
        <dbReference type="Proteomes" id="UP000053875"/>
    </source>
</evidence>